<name>A0A119VDF8_9BURK</name>
<comment type="caution">
    <text evidence="1">The sequence shown here is derived from an EMBL/GenBank/DDBJ whole genome shotgun (WGS) entry which is preliminary data.</text>
</comment>
<dbReference type="EMBL" id="LPLZ01000082">
    <property type="protein sequence ID" value="KWN05416.1"/>
    <property type="molecule type" value="Genomic_DNA"/>
</dbReference>
<evidence type="ECO:0000313" key="1">
    <source>
        <dbReference type="EMBL" id="KWN05416.1"/>
    </source>
</evidence>
<sequence>MSHDTKKMPKATLVSSEHGFDDYDVEGIPTVHRVTIGHGIRKGDHFNVYCDEGRKIGGVWQGTLEQSLRHVAARLASETPEPTLPEITEEVVYLANATGDYTGYGTLEVTEEDLDKVPFERGPGVVLAYLTEIAGRKYVQGNLEVAFKDDFWGTDGGDYDSQDDVIAYCESVRTFISQRLNGGALLLPLDHDYPGRTIVQVAVPLESVTDADDALRKLNDLFGTAADQADVVDLADRPFAEGKLPEMTLQKRDIELCILGAQTHGECDDPDHEVGDLQDCLREMWQLMTLTQQHAFMASDSVRDRLEHNLPEEIFTTAYPDANEPKGEPTQVRKTVIQFTVLHDDGQDLSTLSLRDIAYECDEGGYVGGGLAVVLTEALMRQQVDTEAAKIGADASFFDIDPKEDSTSAAPSPGM</sequence>
<protein>
    <submittedName>
        <fullName evidence="1">Uncharacterized protein</fullName>
    </submittedName>
</protein>
<reference evidence="1 2" key="1">
    <citation type="submission" date="2015-11" db="EMBL/GenBank/DDBJ databases">
        <title>Expanding the genomic diversity of Burkholderia species for the development of highly accurate diagnostics.</title>
        <authorList>
            <person name="Sahl J."/>
            <person name="Keim P."/>
            <person name="Wagner D."/>
        </authorList>
    </citation>
    <scope>NUCLEOTIDE SEQUENCE [LARGE SCALE GENOMIC DNA]</scope>
    <source>
        <strain evidence="1 2">MSMB793WGS</strain>
    </source>
</reference>
<dbReference type="AlphaFoldDB" id="A0A119VDF8"/>
<proteinExistence type="predicted"/>
<evidence type="ECO:0000313" key="2">
    <source>
        <dbReference type="Proteomes" id="UP000068016"/>
    </source>
</evidence>
<dbReference type="RefSeq" id="WP_155646951.1">
    <property type="nucleotide sequence ID" value="NZ_LPLZ01000082.1"/>
</dbReference>
<accession>A0A119VDF8</accession>
<organism evidence="1 2">
    <name type="scientific">Burkholderia territorii</name>
    <dbReference type="NCBI Taxonomy" id="1503055"/>
    <lineage>
        <taxon>Bacteria</taxon>
        <taxon>Pseudomonadati</taxon>
        <taxon>Pseudomonadota</taxon>
        <taxon>Betaproteobacteria</taxon>
        <taxon>Burkholderiales</taxon>
        <taxon>Burkholderiaceae</taxon>
        <taxon>Burkholderia</taxon>
        <taxon>Burkholderia cepacia complex</taxon>
    </lineage>
</organism>
<gene>
    <name evidence="1" type="ORF">WT83_29115</name>
</gene>
<dbReference type="Proteomes" id="UP000068016">
    <property type="component" value="Unassembled WGS sequence"/>
</dbReference>